<dbReference type="eggNOG" id="KOG0633">
    <property type="taxonomic scope" value="Eukaryota"/>
</dbReference>
<keyword evidence="9" id="KW-0368">Histidine biosynthesis</keyword>
<evidence type="ECO:0000256" key="5">
    <source>
        <dbReference type="ARBA" id="ARBA00022576"/>
    </source>
</evidence>
<reference evidence="14 15" key="1">
    <citation type="journal article" date="2011" name="J. Gen. Appl. Microbiol.">
        <title>Draft genome sequencing of the enigmatic basidiomycete Mixia osmundae.</title>
        <authorList>
            <person name="Nishida H."/>
            <person name="Nagatsuka Y."/>
            <person name="Sugiyama J."/>
        </authorList>
    </citation>
    <scope>NUCLEOTIDE SEQUENCE [LARGE SCALE GENOMIC DNA]</scope>
    <source>
        <strain evidence="15">CBS 9802 / IAM 14324 / JCM 22182 / KY 12970</strain>
    </source>
</reference>
<accession>G7DVK7</accession>
<dbReference type="STRING" id="764103.G7DVK7"/>
<dbReference type="EMBL" id="BABT02000044">
    <property type="protein sequence ID" value="GAA94617.1"/>
    <property type="molecule type" value="Genomic_DNA"/>
</dbReference>
<evidence type="ECO:0000256" key="10">
    <source>
        <dbReference type="ARBA" id="ARBA00030262"/>
    </source>
</evidence>
<dbReference type="InterPro" id="IPR001917">
    <property type="entry name" value="Aminotrans_II_pyridoxalP_BS"/>
</dbReference>
<evidence type="ECO:0000313" key="15">
    <source>
        <dbReference type="Proteomes" id="UP000009131"/>
    </source>
</evidence>
<dbReference type="Proteomes" id="UP000009131">
    <property type="component" value="Unassembled WGS sequence"/>
</dbReference>
<evidence type="ECO:0000256" key="6">
    <source>
        <dbReference type="ARBA" id="ARBA00022605"/>
    </source>
</evidence>
<dbReference type="Pfam" id="PF00155">
    <property type="entry name" value="Aminotran_1_2"/>
    <property type="match status" value="1"/>
</dbReference>
<reference evidence="14 15" key="2">
    <citation type="journal article" date="2012" name="Open Biol.">
        <title>Characteristics of nucleosomes and linker DNA regions on the genome of the basidiomycete Mixia osmundae revealed by mono- and dinucleosome mapping.</title>
        <authorList>
            <person name="Nishida H."/>
            <person name="Kondo S."/>
            <person name="Matsumoto T."/>
            <person name="Suzuki Y."/>
            <person name="Yoshikawa H."/>
            <person name="Taylor T.D."/>
            <person name="Sugiyama J."/>
        </authorList>
    </citation>
    <scope>NUCLEOTIDE SEQUENCE [LARGE SCALE GENOMIC DNA]</scope>
    <source>
        <strain evidence="15">CBS 9802 / IAM 14324 / JCM 22182 / KY 12970</strain>
    </source>
</reference>
<keyword evidence="8" id="KW-0663">Pyridoxal phosphate</keyword>
<dbReference type="InterPro" id="IPR015424">
    <property type="entry name" value="PyrdxlP-dep_Trfase"/>
</dbReference>
<dbReference type="InterPro" id="IPR004839">
    <property type="entry name" value="Aminotransferase_I/II_large"/>
</dbReference>
<dbReference type="FunCoup" id="G7DVK7">
    <property type="interactions" value="94"/>
</dbReference>
<evidence type="ECO:0000256" key="3">
    <source>
        <dbReference type="ARBA" id="ARBA00008392"/>
    </source>
</evidence>
<gene>
    <name evidence="14" type="primary">Mo01269</name>
    <name evidence="14" type="ORF">E5Q_01269</name>
</gene>
<dbReference type="HAMAP" id="MF_01023">
    <property type="entry name" value="HisC_aminotrans_2"/>
    <property type="match status" value="1"/>
</dbReference>
<evidence type="ECO:0000256" key="4">
    <source>
        <dbReference type="ARBA" id="ARBA00012748"/>
    </source>
</evidence>
<dbReference type="InParanoid" id="G7DVK7"/>
<evidence type="ECO:0000256" key="12">
    <source>
        <dbReference type="SAM" id="MobiDB-lite"/>
    </source>
</evidence>
<dbReference type="GO" id="GO:0000105">
    <property type="term" value="P:L-histidine biosynthetic process"/>
    <property type="evidence" value="ECO:0007669"/>
    <property type="project" value="UniProtKB-KW"/>
</dbReference>
<dbReference type="RefSeq" id="XP_014568117.1">
    <property type="nucleotide sequence ID" value="XM_014712631.1"/>
</dbReference>
<organism evidence="14 15">
    <name type="scientific">Mixia osmundae (strain CBS 9802 / IAM 14324 / JCM 22182 / KY 12970)</name>
    <dbReference type="NCBI Taxonomy" id="764103"/>
    <lineage>
        <taxon>Eukaryota</taxon>
        <taxon>Fungi</taxon>
        <taxon>Dikarya</taxon>
        <taxon>Basidiomycota</taxon>
        <taxon>Pucciniomycotina</taxon>
        <taxon>Mixiomycetes</taxon>
        <taxon>Mixiales</taxon>
        <taxon>Mixiaceae</taxon>
        <taxon>Mixia</taxon>
    </lineage>
</organism>
<keyword evidence="7" id="KW-0808">Transferase</keyword>
<feature type="domain" description="Aminotransferase class I/classII large" evidence="13">
    <location>
        <begin position="47"/>
        <end position="396"/>
    </location>
</feature>
<dbReference type="InterPro" id="IPR005861">
    <property type="entry name" value="HisP_aminotrans"/>
</dbReference>
<name>G7DVK7_MIXOS</name>
<evidence type="ECO:0000256" key="9">
    <source>
        <dbReference type="ARBA" id="ARBA00023102"/>
    </source>
</evidence>
<comment type="pathway">
    <text evidence="2">Amino-acid biosynthesis; L-histidine biosynthesis; L-histidine from 5-phospho-alpha-D-ribose 1-diphosphate: step 7/9.</text>
</comment>
<keyword evidence="15" id="KW-1185">Reference proteome</keyword>
<dbReference type="NCBIfam" id="TIGR01141">
    <property type="entry name" value="hisC"/>
    <property type="match status" value="1"/>
</dbReference>
<dbReference type="OrthoDB" id="2015537at2759"/>
<dbReference type="InterPro" id="IPR015422">
    <property type="entry name" value="PyrdxlP-dep_Trfase_small"/>
</dbReference>
<dbReference type="GO" id="GO:0030170">
    <property type="term" value="F:pyridoxal phosphate binding"/>
    <property type="evidence" value="ECO:0007669"/>
    <property type="project" value="InterPro"/>
</dbReference>
<evidence type="ECO:0000256" key="7">
    <source>
        <dbReference type="ARBA" id="ARBA00022679"/>
    </source>
</evidence>
<dbReference type="Gene3D" id="3.90.1150.10">
    <property type="entry name" value="Aspartate Aminotransferase, domain 1"/>
    <property type="match status" value="1"/>
</dbReference>
<evidence type="ECO:0000256" key="11">
    <source>
        <dbReference type="ARBA" id="ARBA00047481"/>
    </source>
</evidence>
<proteinExistence type="inferred from homology"/>
<dbReference type="HOGENOM" id="CLU_017584_3_1_1"/>
<protein>
    <recommendedName>
        <fullName evidence="4">histidinol-phosphate transaminase</fullName>
        <ecNumber evidence="4">2.6.1.9</ecNumber>
    </recommendedName>
    <alternativeName>
        <fullName evidence="10">Imidazole acetol-phosphate transaminase</fullName>
    </alternativeName>
</protein>
<keyword evidence="6" id="KW-0028">Amino-acid biosynthesis</keyword>
<evidence type="ECO:0000256" key="2">
    <source>
        <dbReference type="ARBA" id="ARBA00005011"/>
    </source>
</evidence>
<evidence type="ECO:0000256" key="8">
    <source>
        <dbReference type="ARBA" id="ARBA00022898"/>
    </source>
</evidence>
<comment type="catalytic activity">
    <reaction evidence="11">
        <text>L-histidinol phosphate + 2-oxoglutarate = 3-(imidazol-4-yl)-2-oxopropyl phosphate + L-glutamate</text>
        <dbReference type="Rhea" id="RHEA:23744"/>
        <dbReference type="ChEBI" id="CHEBI:16810"/>
        <dbReference type="ChEBI" id="CHEBI:29985"/>
        <dbReference type="ChEBI" id="CHEBI:57766"/>
        <dbReference type="ChEBI" id="CHEBI:57980"/>
        <dbReference type="EC" id="2.6.1.9"/>
    </reaction>
</comment>
<dbReference type="SUPFAM" id="SSF53383">
    <property type="entry name" value="PLP-dependent transferases"/>
    <property type="match status" value="1"/>
</dbReference>
<dbReference type="OMA" id="NFVQFGR"/>
<evidence type="ECO:0000256" key="1">
    <source>
        <dbReference type="ARBA" id="ARBA00001933"/>
    </source>
</evidence>
<dbReference type="AlphaFoldDB" id="G7DVK7"/>
<dbReference type="GO" id="GO:0004400">
    <property type="term" value="F:histidinol-phosphate transaminase activity"/>
    <property type="evidence" value="ECO:0007669"/>
    <property type="project" value="UniProtKB-EC"/>
</dbReference>
<dbReference type="PROSITE" id="PS00599">
    <property type="entry name" value="AA_TRANSFER_CLASS_2"/>
    <property type="match status" value="1"/>
</dbReference>
<comment type="similarity">
    <text evidence="3">Belongs to the class-II pyridoxal-phosphate-dependent aminotransferase family.</text>
</comment>
<feature type="region of interest" description="Disordered" evidence="12">
    <location>
        <begin position="59"/>
        <end position="85"/>
    </location>
</feature>
<dbReference type="PANTHER" id="PTHR42885:SF2">
    <property type="entry name" value="HISTIDINOL-PHOSPHATE AMINOTRANSFERASE"/>
    <property type="match status" value="1"/>
</dbReference>
<evidence type="ECO:0000313" key="14">
    <source>
        <dbReference type="EMBL" id="GAA94617.1"/>
    </source>
</evidence>
<sequence>MVTSNGTRAKPYEAKPKGFDLRAIIRPNILELQPYRCARDDYSSGVLLDANENSLGSALPRPSGSYAPLDADSSDGMGNLHRYPDPQQNEIKARIAKLRGLRDEIGAAGIFLGVGSDEVIDMLMRVTCYPGKDSILITPPTYGMYSVCAKVNDVALVKVPLDDTFVPRLDEINAALTPAVKLVFLTSPGNPTGTLIPLQAVRQLLDHPTWHGLVVLDEAYIDFAEPEASGVTLLNEGYQNLVVMQTLSKGFGLAGIRLGCCISSRDFAQILFNTKAPYNISTPTAQLALQALEPAAIELTQRNLAQLIKARSQLITELIQLDGIGKVRGANHANFILIEILNATSRKPDNARAVLVYKTLAEDKGVVVRFRGTEPGCEGCVRITVGSPSECKTLLREMKLVLATS</sequence>
<dbReference type="CDD" id="cd00609">
    <property type="entry name" value="AAT_like"/>
    <property type="match status" value="1"/>
</dbReference>
<keyword evidence="5" id="KW-0032">Aminotransferase</keyword>
<comment type="caution">
    <text evidence="14">The sequence shown here is derived from an EMBL/GenBank/DDBJ whole genome shotgun (WGS) entry which is preliminary data.</text>
</comment>
<dbReference type="Gene3D" id="3.40.640.10">
    <property type="entry name" value="Type I PLP-dependent aspartate aminotransferase-like (Major domain)"/>
    <property type="match status" value="1"/>
</dbReference>
<dbReference type="InterPro" id="IPR015421">
    <property type="entry name" value="PyrdxlP-dep_Trfase_major"/>
</dbReference>
<comment type="cofactor">
    <cofactor evidence="1">
        <name>pyridoxal 5'-phosphate</name>
        <dbReference type="ChEBI" id="CHEBI:597326"/>
    </cofactor>
</comment>
<dbReference type="PANTHER" id="PTHR42885">
    <property type="entry name" value="HISTIDINOL-PHOSPHATE AMINOTRANSFERASE-RELATED"/>
    <property type="match status" value="1"/>
</dbReference>
<dbReference type="EC" id="2.6.1.9" evidence="4"/>
<evidence type="ECO:0000259" key="13">
    <source>
        <dbReference type="Pfam" id="PF00155"/>
    </source>
</evidence>